<proteinExistence type="predicted"/>
<keyword evidence="9" id="KW-1185">Reference proteome</keyword>
<evidence type="ECO:0000256" key="6">
    <source>
        <dbReference type="ARBA" id="ARBA00023136"/>
    </source>
</evidence>
<evidence type="ECO:0000256" key="7">
    <source>
        <dbReference type="SAM" id="Phobius"/>
    </source>
</evidence>
<evidence type="ECO:0000256" key="3">
    <source>
        <dbReference type="ARBA" id="ARBA00022475"/>
    </source>
</evidence>
<feature type="transmembrane region" description="Helical" evidence="7">
    <location>
        <begin position="221"/>
        <end position="246"/>
    </location>
</feature>
<dbReference type="Gene3D" id="1.10.3860.10">
    <property type="entry name" value="Sodium:dicarboxylate symporter"/>
    <property type="match status" value="1"/>
</dbReference>
<keyword evidence="5 7" id="KW-1133">Transmembrane helix</keyword>
<evidence type="ECO:0000256" key="4">
    <source>
        <dbReference type="ARBA" id="ARBA00022692"/>
    </source>
</evidence>
<dbReference type="PANTHER" id="PTHR42865:SF7">
    <property type="entry name" value="PROTON_GLUTAMATE-ASPARTATE SYMPORTER"/>
    <property type="match status" value="1"/>
</dbReference>
<dbReference type="InterPro" id="IPR036458">
    <property type="entry name" value="Na:dicarbo_symporter_sf"/>
</dbReference>
<dbReference type="Proteomes" id="UP001293791">
    <property type="component" value="Unassembled WGS sequence"/>
</dbReference>
<keyword evidence="3" id="KW-1003">Cell membrane</keyword>
<dbReference type="RefSeq" id="WP_322497507.1">
    <property type="nucleotide sequence ID" value="NZ_JARGYT010000015.1"/>
</dbReference>
<comment type="caution">
    <text evidence="8">The sequence shown here is derived from an EMBL/GenBank/DDBJ whole genome shotgun (WGS) entry which is preliminary data.</text>
</comment>
<feature type="transmembrane region" description="Helical" evidence="7">
    <location>
        <begin position="47"/>
        <end position="68"/>
    </location>
</feature>
<reference evidence="8 9" key="1">
    <citation type="submission" date="2023-02" db="EMBL/GenBank/DDBJ databases">
        <title>Host association and intracellularity evolved multiple times independently in the Rickettsiales.</title>
        <authorList>
            <person name="Castelli M."/>
            <person name="Nardi T."/>
            <person name="Gammuto L."/>
            <person name="Bellinzona G."/>
            <person name="Sabaneyeva E."/>
            <person name="Potekhin A."/>
            <person name="Serra V."/>
            <person name="Petroni G."/>
            <person name="Sassera D."/>
        </authorList>
    </citation>
    <scope>NUCLEOTIDE SEQUENCE [LARGE SCALE GENOMIC DNA]</scope>
    <source>
        <strain evidence="8 9">BOD18</strain>
    </source>
</reference>
<keyword evidence="6 7" id="KW-0472">Membrane</keyword>
<feature type="transmembrane region" description="Helical" evidence="7">
    <location>
        <begin position="150"/>
        <end position="167"/>
    </location>
</feature>
<accession>A0ABU5L7B7</accession>
<dbReference type="PRINTS" id="PR00173">
    <property type="entry name" value="EDTRNSPORT"/>
</dbReference>
<evidence type="ECO:0000256" key="2">
    <source>
        <dbReference type="ARBA" id="ARBA00022448"/>
    </source>
</evidence>
<dbReference type="SUPFAM" id="SSF118215">
    <property type="entry name" value="Proton glutamate symport protein"/>
    <property type="match status" value="1"/>
</dbReference>
<keyword evidence="2" id="KW-0813">Transport</keyword>
<name>A0ABU5L7B7_9RICK</name>
<feature type="transmembrane region" description="Helical" evidence="7">
    <location>
        <begin position="329"/>
        <end position="346"/>
    </location>
</feature>
<dbReference type="EMBL" id="JARGYT010000015">
    <property type="protein sequence ID" value="MDZ5762015.1"/>
    <property type="molecule type" value="Genomic_DNA"/>
</dbReference>
<dbReference type="Pfam" id="PF00375">
    <property type="entry name" value="SDF"/>
    <property type="match status" value="1"/>
</dbReference>
<organism evidence="8 9">
    <name type="scientific">Candidatus Cyrtobacter comes</name>
    <dbReference type="NCBI Taxonomy" id="675776"/>
    <lineage>
        <taxon>Bacteria</taxon>
        <taxon>Pseudomonadati</taxon>
        <taxon>Pseudomonadota</taxon>
        <taxon>Alphaproteobacteria</taxon>
        <taxon>Rickettsiales</taxon>
        <taxon>Candidatus Midichloriaceae</taxon>
        <taxon>Candidatus Cyrtobacter</taxon>
    </lineage>
</organism>
<feature type="transmembrane region" description="Helical" evidence="7">
    <location>
        <begin position="80"/>
        <end position="106"/>
    </location>
</feature>
<evidence type="ECO:0000256" key="5">
    <source>
        <dbReference type="ARBA" id="ARBA00022989"/>
    </source>
</evidence>
<evidence type="ECO:0000256" key="1">
    <source>
        <dbReference type="ARBA" id="ARBA00004651"/>
    </source>
</evidence>
<gene>
    <name evidence="8" type="ORF">Cyrtocomes_00381</name>
</gene>
<comment type="subcellular location">
    <subcellularLocation>
        <location evidence="1">Cell membrane</location>
        <topology evidence="1">Multi-pass membrane protein</topology>
    </subcellularLocation>
</comment>
<evidence type="ECO:0000313" key="8">
    <source>
        <dbReference type="EMBL" id="MDZ5762015.1"/>
    </source>
</evidence>
<keyword evidence="4 7" id="KW-0812">Transmembrane</keyword>
<sequence>MGEEKALEKKTFKFRLWQKVIIGMLLGILFGHFAGKDASILKPIGDIYISLIKMIVIPLVFFAVLYGITSLSDAETFGRLGLKAVCIYFCTTVFAVTTGMVFANIFKPGIGVELPSGLTGIVTPETKSLISIFVGMVPSNPIKAMAEGNTVQVVIFAFLTGFSLITIGDKGKPLRDIIVSATNLMFKMVGLVISLTPYGVFALMAHVVGEHGFGIIGTLGKFALVVCGALAFHYCVYGIVVFLSGLNPFIFYKKMTNAQMLAFATASSKATLVTAMSDLRNKMGVSKQSASFILPLGASMNMDATSIYFGICSVFFAQMFGVDLSLTQYVIIIFASTVGSIGAAGFPGGGIIMMGMVLSSVGLPLDGIYLIIGIDRFLEMLRTTINITGDCMVTLIVDNMEGTLNKKIYNDVDVATSEKATL</sequence>
<feature type="transmembrane region" description="Helical" evidence="7">
    <location>
        <begin position="16"/>
        <end position="35"/>
    </location>
</feature>
<protein>
    <submittedName>
        <fullName evidence="8">Dicarboxylate/amino acid:cation symporter</fullName>
    </submittedName>
</protein>
<dbReference type="PANTHER" id="PTHR42865">
    <property type="entry name" value="PROTON/GLUTAMATE-ASPARTATE SYMPORTER"/>
    <property type="match status" value="1"/>
</dbReference>
<feature type="transmembrane region" description="Helical" evidence="7">
    <location>
        <begin position="352"/>
        <end position="372"/>
    </location>
</feature>
<feature type="transmembrane region" description="Helical" evidence="7">
    <location>
        <begin position="188"/>
        <end position="209"/>
    </location>
</feature>
<evidence type="ECO:0000313" key="9">
    <source>
        <dbReference type="Proteomes" id="UP001293791"/>
    </source>
</evidence>
<dbReference type="InterPro" id="IPR001991">
    <property type="entry name" value="Na-dicarboxylate_symporter"/>
</dbReference>